<organism evidence="1 2">
    <name type="scientific">Hymenobacter rubripertinctus</name>
    <dbReference type="NCBI Taxonomy" id="2029981"/>
    <lineage>
        <taxon>Bacteria</taxon>
        <taxon>Pseudomonadati</taxon>
        <taxon>Bacteroidota</taxon>
        <taxon>Cytophagia</taxon>
        <taxon>Cytophagales</taxon>
        <taxon>Hymenobacteraceae</taxon>
        <taxon>Hymenobacter</taxon>
    </lineage>
</organism>
<name>A0A418R1W3_9BACT</name>
<dbReference type="AlphaFoldDB" id="A0A418R1W3"/>
<keyword evidence="2" id="KW-1185">Reference proteome</keyword>
<evidence type="ECO:0000313" key="1">
    <source>
        <dbReference type="EMBL" id="RIY11374.1"/>
    </source>
</evidence>
<evidence type="ECO:0000313" key="2">
    <source>
        <dbReference type="Proteomes" id="UP000284250"/>
    </source>
</evidence>
<dbReference type="Proteomes" id="UP000284250">
    <property type="component" value="Unassembled WGS sequence"/>
</dbReference>
<accession>A0A418R1W3</accession>
<gene>
    <name evidence="1" type="ORF">D0T11_07900</name>
</gene>
<proteinExistence type="predicted"/>
<comment type="caution">
    <text evidence="1">The sequence shown here is derived from an EMBL/GenBank/DDBJ whole genome shotgun (WGS) entry which is preliminary data.</text>
</comment>
<protein>
    <submittedName>
        <fullName evidence="1">Uncharacterized protein</fullName>
    </submittedName>
</protein>
<reference evidence="1 2" key="1">
    <citation type="submission" date="2019-01" db="EMBL/GenBank/DDBJ databases">
        <title>Hymenobacter humicola sp. nov., isolated from soils in Antarctica.</title>
        <authorList>
            <person name="Sedlacek I."/>
            <person name="Holochova P."/>
            <person name="Kralova S."/>
            <person name="Pantucek R."/>
            <person name="Stankova E."/>
            <person name="Vrbovska V."/>
            <person name="Kristofova L."/>
            <person name="Svec P."/>
            <person name="Busse H.-J."/>
        </authorList>
    </citation>
    <scope>NUCLEOTIDE SEQUENCE [LARGE SCALE GENOMIC DNA]</scope>
    <source>
        <strain evidence="1 2">CCM 8852</strain>
    </source>
</reference>
<dbReference type="EMBL" id="QYCN01000009">
    <property type="protein sequence ID" value="RIY11374.1"/>
    <property type="molecule type" value="Genomic_DNA"/>
</dbReference>
<sequence>MINMYYTAGYYLVIPKHERGTVNGHTYTSRVWSVSTFISQLYPGNWGFSWQYSKRQVPKNFPLVEPALGRLHASTTALFEQNKYGAPGFFFERKDALTFQEQFLVDLPQVKLLGIFLHESHLSAATAEVEQHSAPNWPNLATLLQQQVPEPEAGQTIGFDLLGLFDDGSYEPSSYHILEEEYRTLFGIGLNDYGLFTNEADCQRAAPHTDKVADEPATWLPFKVKLFA</sequence>